<keyword evidence="1" id="KW-0812">Transmembrane</keyword>
<accession>A0A9W9JAE4</accession>
<feature type="transmembrane region" description="Helical" evidence="1">
    <location>
        <begin position="83"/>
        <end position="103"/>
    </location>
</feature>
<dbReference type="Pfam" id="PF17784">
    <property type="entry name" value="Sulfotransfer_4"/>
    <property type="match status" value="1"/>
</dbReference>
<dbReference type="InterPro" id="IPR040632">
    <property type="entry name" value="Sulfotransfer_4"/>
</dbReference>
<comment type="caution">
    <text evidence="2">The sequence shown here is derived from an EMBL/GenBank/DDBJ whole genome shotgun (WGS) entry which is preliminary data.</text>
</comment>
<keyword evidence="1" id="KW-1133">Transmembrane helix</keyword>
<dbReference type="Proteomes" id="UP001150942">
    <property type="component" value="Unassembled WGS sequence"/>
</dbReference>
<feature type="transmembrane region" description="Helical" evidence="1">
    <location>
        <begin position="133"/>
        <end position="150"/>
    </location>
</feature>
<reference evidence="2" key="1">
    <citation type="submission" date="2022-11" db="EMBL/GenBank/DDBJ databases">
        <authorList>
            <person name="Petersen C."/>
        </authorList>
    </citation>
    <scope>NUCLEOTIDE SEQUENCE</scope>
    <source>
        <strain evidence="2">IBT 20477</strain>
    </source>
</reference>
<evidence type="ECO:0000313" key="3">
    <source>
        <dbReference type="Proteomes" id="UP001150942"/>
    </source>
</evidence>
<name>A0A9W9JAE4_9EURO</name>
<gene>
    <name evidence="2" type="ORF">N7449_009240</name>
</gene>
<dbReference type="PANTHER" id="PTHR36978">
    <property type="entry name" value="P-LOOP CONTAINING NUCLEOTIDE TRIPHOSPHATE HYDROLASE"/>
    <property type="match status" value="1"/>
</dbReference>
<sequence>MVRFLSNKRITPTATSNPEQKQYLLVIGAGLPRAATSSLQAALEQLNLTPCLHMAQIIPHTSRQELLIAATHTKDTATRQKQLHTLISGYAAVCDMPAIFFLSDLMDMYPNAPVILTTRPNAETWAESCRESLGFFFTRWFAVLGVLWGTERLWYRLNMRILEWCREMFGVEEDIFSAGFYERYNEFVRGVVKERRGQVLEFKAEDGWGPLCAFLGREVPGSEFPRVNERKTFVFIKWVLVLKGVVSWGVLGGLGWLAWRYIGLGM</sequence>
<feature type="transmembrane region" description="Helical" evidence="1">
    <location>
        <begin position="235"/>
        <end position="259"/>
    </location>
</feature>
<protein>
    <submittedName>
        <fullName evidence="2">Uncharacterized protein</fullName>
    </submittedName>
</protein>
<dbReference type="InterPro" id="IPR027417">
    <property type="entry name" value="P-loop_NTPase"/>
</dbReference>
<organism evidence="2 3">
    <name type="scientific">Penicillium cf. viridicatum</name>
    <dbReference type="NCBI Taxonomy" id="2972119"/>
    <lineage>
        <taxon>Eukaryota</taxon>
        <taxon>Fungi</taxon>
        <taxon>Dikarya</taxon>
        <taxon>Ascomycota</taxon>
        <taxon>Pezizomycotina</taxon>
        <taxon>Eurotiomycetes</taxon>
        <taxon>Eurotiomycetidae</taxon>
        <taxon>Eurotiales</taxon>
        <taxon>Aspergillaceae</taxon>
        <taxon>Penicillium</taxon>
    </lineage>
</organism>
<keyword evidence="3" id="KW-1185">Reference proteome</keyword>
<evidence type="ECO:0000256" key="1">
    <source>
        <dbReference type="SAM" id="Phobius"/>
    </source>
</evidence>
<dbReference type="SUPFAM" id="SSF52540">
    <property type="entry name" value="P-loop containing nucleoside triphosphate hydrolases"/>
    <property type="match status" value="1"/>
</dbReference>
<reference evidence="2" key="2">
    <citation type="journal article" date="2023" name="IMA Fungus">
        <title>Comparative genomic study of the Penicillium genus elucidates a diverse pangenome and 15 lateral gene transfer events.</title>
        <authorList>
            <person name="Petersen C."/>
            <person name="Sorensen T."/>
            <person name="Nielsen M.R."/>
            <person name="Sondergaard T.E."/>
            <person name="Sorensen J.L."/>
            <person name="Fitzpatrick D.A."/>
            <person name="Frisvad J.C."/>
            <person name="Nielsen K.L."/>
        </authorList>
    </citation>
    <scope>NUCLEOTIDE SEQUENCE</scope>
    <source>
        <strain evidence="2">IBT 20477</strain>
    </source>
</reference>
<dbReference type="PANTHER" id="PTHR36978:SF4">
    <property type="entry name" value="P-LOOP CONTAINING NUCLEOSIDE TRIPHOSPHATE HYDROLASE PROTEIN"/>
    <property type="match status" value="1"/>
</dbReference>
<proteinExistence type="predicted"/>
<dbReference type="OrthoDB" id="408152at2759"/>
<dbReference type="Gene3D" id="3.40.50.300">
    <property type="entry name" value="P-loop containing nucleotide triphosphate hydrolases"/>
    <property type="match status" value="1"/>
</dbReference>
<dbReference type="AlphaFoldDB" id="A0A9W9JAE4"/>
<evidence type="ECO:0000313" key="2">
    <source>
        <dbReference type="EMBL" id="KAJ5193098.1"/>
    </source>
</evidence>
<dbReference type="EMBL" id="JAPQKQ010000006">
    <property type="protein sequence ID" value="KAJ5193098.1"/>
    <property type="molecule type" value="Genomic_DNA"/>
</dbReference>
<keyword evidence="1" id="KW-0472">Membrane</keyword>